<feature type="compositionally biased region" description="Basic residues" evidence="1">
    <location>
        <begin position="1"/>
        <end position="14"/>
    </location>
</feature>
<feature type="region of interest" description="Disordered" evidence="1">
    <location>
        <begin position="1"/>
        <end position="21"/>
    </location>
</feature>
<evidence type="ECO:0000256" key="1">
    <source>
        <dbReference type="SAM" id="MobiDB-lite"/>
    </source>
</evidence>
<dbReference type="EMBL" id="JANCPR020000064">
    <property type="protein sequence ID" value="MDJ1137730.1"/>
    <property type="molecule type" value="Genomic_DNA"/>
</dbReference>
<reference evidence="2 3" key="1">
    <citation type="submission" date="2023-05" db="EMBL/GenBank/DDBJ databases">
        <title>Streptantibioticus silvisoli sp. nov., acidotolerant actinomycetes 1 from pine litter.</title>
        <authorList>
            <person name="Swiecimska M."/>
            <person name="Golinska P."/>
            <person name="Sangal V."/>
            <person name="Wachnowicz B."/>
            <person name="Goodfellow M."/>
        </authorList>
    </citation>
    <scope>NUCLEOTIDE SEQUENCE [LARGE SCALE GENOMIC DNA]</scope>
    <source>
        <strain evidence="2 3">DSM 42109</strain>
    </source>
</reference>
<organism evidence="2 3">
    <name type="scientific">Streptomyces iconiensis</name>
    <dbReference type="NCBI Taxonomy" id="1384038"/>
    <lineage>
        <taxon>Bacteria</taxon>
        <taxon>Bacillati</taxon>
        <taxon>Actinomycetota</taxon>
        <taxon>Actinomycetes</taxon>
        <taxon>Kitasatosporales</taxon>
        <taxon>Streptomycetaceae</taxon>
        <taxon>Streptomyces</taxon>
    </lineage>
</organism>
<keyword evidence="3" id="KW-1185">Reference proteome</keyword>
<evidence type="ECO:0000313" key="2">
    <source>
        <dbReference type="EMBL" id="MDJ1137730.1"/>
    </source>
</evidence>
<protein>
    <submittedName>
        <fullName evidence="2">Uncharacterized protein</fullName>
    </submittedName>
</protein>
<name>A0ABT7A8T2_9ACTN</name>
<sequence length="74" mass="7847">MKAPAHRTTGKSRTRTAAGSAQTRLPWWVVVLPALGFALFFALLLGGGQAHAAQQASENPLLAFLLHVRDALLG</sequence>
<evidence type="ECO:0000313" key="3">
    <source>
        <dbReference type="Proteomes" id="UP001214441"/>
    </source>
</evidence>
<gene>
    <name evidence="2" type="ORF">NMN56_038405</name>
</gene>
<proteinExistence type="predicted"/>
<dbReference type="Proteomes" id="UP001214441">
    <property type="component" value="Unassembled WGS sequence"/>
</dbReference>
<accession>A0ABT7A8T2</accession>
<dbReference type="RefSeq" id="WP_274044576.1">
    <property type="nucleotide sequence ID" value="NZ_JANCPR020000064.1"/>
</dbReference>
<comment type="caution">
    <text evidence="2">The sequence shown here is derived from an EMBL/GenBank/DDBJ whole genome shotgun (WGS) entry which is preliminary data.</text>
</comment>